<name>L0AU21_THEEQ</name>
<dbReference type="SUPFAM" id="SSF160350">
    <property type="entry name" value="Rnp2-like"/>
    <property type="match status" value="1"/>
</dbReference>
<gene>
    <name evidence="2" type="ORF">BEWA_019880</name>
</gene>
<dbReference type="EMBL" id="CP001669">
    <property type="protein sequence ID" value="AFZ79142.1"/>
    <property type="molecule type" value="Genomic_DNA"/>
</dbReference>
<protein>
    <submittedName>
        <fullName evidence="2">Uncharacterized protein</fullName>
    </submittedName>
</protein>
<evidence type="ECO:0000313" key="3">
    <source>
        <dbReference type="Proteomes" id="UP000031512"/>
    </source>
</evidence>
<dbReference type="GeneID" id="15806255"/>
<accession>L0AU21</accession>
<evidence type="ECO:0000313" key="2">
    <source>
        <dbReference type="EMBL" id="AFZ79142.1"/>
    </source>
</evidence>
<sequence>MDKISNTSFKKGTVRLTKLYVLVSIATEKCDSGNVVRDNKITEKDLETYFKANSLLQYGILGYAKFPLKVVHLSRRTDEFIIETSTCSLSKLQLIIANHFPSESPIKFSTILNSENNFAFKVRKIDVSLASIIHGDLKIEPLNVE</sequence>
<keyword evidence="3" id="KW-1185">Reference proteome</keyword>
<dbReference type="RefSeq" id="XP_004828808.1">
    <property type="nucleotide sequence ID" value="XM_004828751.1"/>
</dbReference>
<dbReference type="GO" id="GO:1902555">
    <property type="term" value="C:endoribonuclease complex"/>
    <property type="evidence" value="ECO:0007669"/>
    <property type="project" value="UniProtKB-ARBA"/>
</dbReference>
<keyword evidence="1" id="KW-0819">tRNA processing</keyword>
<dbReference type="AlphaFoldDB" id="L0AU21"/>
<dbReference type="OrthoDB" id="10312795at2759"/>
<dbReference type="Proteomes" id="UP000031512">
    <property type="component" value="Chromosome 1"/>
</dbReference>
<dbReference type="InterPro" id="IPR038085">
    <property type="entry name" value="Rnp2-like_sf"/>
</dbReference>
<dbReference type="Gene3D" id="3.30.70.3250">
    <property type="entry name" value="Ribonuclease P, Pop5 subunit"/>
    <property type="match status" value="1"/>
</dbReference>
<proteinExistence type="predicted"/>
<dbReference type="GO" id="GO:0008033">
    <property type="term" value="P:tRNA processing"/>
    <property type="evidence" value="ECO:0007669"/>
    <property type="project" value="UniProtKB-KW"/>
</dbReference>
<organism evidence="2 3">
    <name type="scientific">Theileria equi strain WA</name>
    <dbReference type="NCBI Taxonomy" id="1537102"/>
    <lineage>
        <taxon>Eukaryota</taxon>
        <taxon>Sar</taxon>
        <taxon>Alveolata</taxon>
        <taxon>Apicomplexa</taxon>
        <taxon>Aconoidasida</taxon>
        <taxon>Piroplasmida</taxon>
        <taxon>Theileriidae</taxon>
        <taxon>Theileria</taxon>
    </lineage>
</organism>
<dbReference type="VEuPathDB" id="PiroplasmaDB:BEWA_019880"/>
<dbReference type="GO" id="GO:1990904">
    <property type="term" value="C:ribonucleoprotein complex"/>
    <property type="evidence" value="ECO:0007669"/>
    <property type="project" value="UniProtKB-ARBA"/>
</dbReference>
<dbReference type="eggNOG" id="ENOG502QXK5">
    <property type="taxonomic scope" value="Eukaryota"/>
</dbReference>
<reference evidence="2 3" key="1">
    <citation type="journal article" date="2012" name="BMC Genomics">
        <title>Comparative genomic analysis and phylogenetic position of Theileria equi.</title>
        <authorList>
            <person name="Kappmeyer L.S."/>
            <person name="Thiagarajan M."/>
            <person name="Herndon D.R."/>
            <person name="Ramsay J.D."/>
            <person name="Caler E."/>
            <person name="Djikeng A."/>
            <person name="Gillespie J.J."/>
            <person name="Lau A.O."/>
            <person name="Roalson E.H."/>
            <person name="Silva J.C."/>
            <person name="Silva M.G."/>
            <person name="Suarez C.E."/>
            <person name="Ueti M.W."/>
            <person name="Nene V.M."/>
            <person name="Mealey R.H."/>
            <person name="Knowles D.P."/>
            <person name="Brayton K.A."/>
        </authorList>
    </citation>
    <scope>NUCLEOTIDE SEQUENCE [LARGE SCALE GENOMIC DNA]</scope>
    <source>
        <strain evidence="2 3">WA</strain>
    </source>
</reference>
<dbReference type="KEGG" id="beq:BEWA_019880"/>
<evidence type="ECO:0000256" key="1">
    <source>
        <dbReference type="ARBA" id="ARBA00022694"/>
    </source>
</evidence>